<keyword evidence="2" id="KW-1185">Reference proteome</keyword>
<dbReference type="HOGENOM" id="CLU_2981642_0_0_1"/>
<evidence type="ECO:0000313" key="2">
    <source>
        <dbReference type="Proteomes" id="UP000015104"/>
    </source>
</evidence>
<name>T1KNS0_TETUR</name>
<dbReference type="Proteomes" id="UP000015104">
    <property type="component" value="Unassembled WGS sequence"/>
</dbReference>
<dbReference type="AlphaFoldDB" id="T1KNS0"/>
<proteinExistence type="predicted"/>
<accession>T1KNS0</accession>
<protein>
    <submittedName>
        <fullName evidence="1">Uncharacterized protein</fullName>
    </submittedName>
</protein>
<sequence length="58" mass="6500">MKLVETFDGASIGFPARGRESYSLHTNSILITQRLTPSQLSILHSFIITQVPEEILNE</sequence>
<dbReference type="EMBL" id="CAEY01000277">
    <property type="status" value="NOT_ANNOTATED_CDS"/>
    <property type="molecule type" value="Genomic_DNA"/>
</dbReference>
<evidence type="ECO:0000313" key="1">
    <source>
        <dbReference type="EnsemblMetazoa" id="tetur16g01980.1"/>
    </source>
</evidence>
<dbReference type="EnsemblMetazoa" id="tetur16g01980.1">
    <property type="protein sequence ID" value="tetur16g01980.1"/>
    <property type="gene ID" value="tetur16g01980"/>
</dbReference>
<reference evidence="2" key="1">
    <citation type="submission" date="2011-08" db="EMBL/GenBank/DDBJ databases">
        <authorList>
            <person name="Rombauts S."/>
        </authorList>
    </citation>
    <scope>NUCLEOTIDE SEQUENCE</scope>
    <source>
        <strain evidence="2">London</strain>
    </source>
</reference>
<reference evidence="1" key="2">
    <citation type="submission" date="2015-06" db="UniProtKB">
        <authorList>
            <consortium name="EnsemblMetazoa"/>
        </authorList>
    </citation>
    <scope>IDENTIFICATION</scope>
</reference>
<organism evidence="1 2">
    <name type="scientific">Tetranychus urticae</name>
    <name type="common">Two-spotted spider mite</name>
    <dbReference type="NCBI Taxonomy" id="32264"/>
    <lineage>
        <taxon>Eukaryota</taxon>
        <taxon>Metazoa</taxon>
        <taxon>Ecdysozoa</taxon>
        <taxon>Arthropoda</taxon>
        <taxon>Chelicerata</taxon>
        <taxon>Arachnida</taxon>
        <taxon>Acari</taxon>
        <taxon>Acariformes</taxon>
        <taxon>Trombidiformes</taxon>
        <taxon>Prostigmata</taxon>
        <taxon>Eleutherengona</taxon>
        <taxon>Raphignathae</taxon>
        <taxon>Tetranychoidea</taxon>
        <taxon>Tetranychidae</taxon>
        <taxon>Tetranychus</taxon>
    </lineage>
</organism>